<evidence type="ECO:0000259" key="2">
    <source>
        <dbReference type="PROSITE" id="PS50858"/>
    </source>
</evidence>
<organism evidence="3 4">
    <name type="scientific">Arachis hypogaea</name>
    <name type="common">Peanut</name>
    <dbReference type="NCBI Taxonomy" id="3818"/>
    <lineage>
        <taxon>Eukaryota</taxon>
        <taxon>Viridiplantae</taxon>
        <taxon>Streptophyta</taxon>
        <taxon>Embryophyta</taxon>
        <taxon>Tracheophyta</taxon>
        <taxon>Spermatophyta</taxon>
        <taxon>Magnoliopsida</taxon>
        <taxon>eudicotyledons</taxon>
        <taxon>Gunneridae</taxon>
        <taxon>Pentapetalae</taxon>
        <taxon>rosids</taxon>
        <taxon>fabids</taxon>
        <taxon>Fabales</taxon>
        <taxon>Fabaceae</taxon>
        <taxon>Papilionoideae</taxon>
        <taxon>50 kb inversion clade</taxon>
        <taxon>dalbergioids sensu lato</taxon>
        <taxon>Dalbergieae</taxon>
        <taxon>Pterocarpus clade</taxon>
        <taxon>Arachis</taxon>
    </lineage>
</organism>
<dbReference type="Pfam" id="PF03909">
    <property type="entry name" value="BSD"/>
    <property type="match status" value="1"/>
</dbReference>
<protein>
    <recommendedName>
        <fullName evidence="2">BSD domain-containing protein</fullName>
    </recommendedName>
</protein>
<dbReference type="STRING" id="3818.A0A445AZ56"/>
<dbReference type="InterPro" id="IPR005607">
    <property type="entry name" value="BSD_dom"/>
</dbReference>
<feature type="region of interest" description="Disordered" evidence="1">
    <location>
        <begin position="310"/>
        <end position="368"/>
    </location>
</feature>
<comment type="caution">
    <text evidence="3">The sequence shown here is derived from an EMBL/GenBank/DDBJ whole genome shotgun (WGS) entry which is preliminary data.</text>
</comment>
<feature type="compositionally biased region" description="Acidic residues" evidence="1">
    <location>
        <begin position="353"/>
        <end position="368"/>
    </location>
</feature>
<dbReference type="PANTHER" id="PTHR31923">
    <property type="entry name" value="BSD DOMAIN-CONTAINING PROTEIN"/>
    <property type="match status" value="1"/>
</dbReference>
<dbReference type="PANTHER" id="PTHR31923:SF1">
    <property type="entry name" value="BSD DOMAIN-CONTAINING PROTEIN"/>
    <property type="match status" value="1"/>
</dbReference>
<dbReference type="SMART" id="SM00751">
    <property type="entry name" value="BSD"/>
    <property type="match status" value="1"/>
</dbReference>
<dbReference type="Proteomes" id="UP000289738">
    <property type="component" value="Chromosome B01"/>
</dbReference>
<evidence type="ECO:0000313" key="3">
    <source>
        <dbReference type="EMBL" id="RYR31698.1"/>
    </source>
</evidence>
<proteinExistence type="predicted"/>
<dbReference type="InterPro" id="IPR035925">
    <property type="entry name" value="BSD_dom_sf"/>
</dbReference>
<keyword evidence="4" id="KW-1185">Reference proteome</keyword>
<evidence type="ECO:0000313" key="4">
    <source>
        <dbReference type="Proteomes" id="UP000289738"/>
    </source>
</evidence>
<gene>
    <name evidence="3" type="ORF">Ahy_B01g056574</name>
</gene>
<feature type="domain" description="BSD" evidence="2">
    <location>
        <begin position="223"/>
        <end position="275"/>
    </location>
</feature>
<evidence type="ECO:0000256" key="1">
    <source>
        <dbReference type="SAM" id="MobiDB-lite"/>
    </source>
</evidence>
<dbReference type="EMBL" id="SDMP01000011">
    <property type="protein sequence ID" value="RYR31698.1"/>
    <property type="molecule type" value="Genomic_DNA"/>
</dbReference>
<name>A0A445AZ56_ARAHY</name>
<dbReference type="SUPFAM" id="SSF140383">
    <property type="entry name" value="BSD domain-like"/>
    <property type="match status" value="1"/>
</dbReference>
<accession>A0A445AZ56</accession>
<reference evidence="3 4" key="1">
    <citation type="submission" date="2019-01" db="EMBL/GenBank/DDBJ databases">
        <title>Sequencing of cultivated peanut Arachis hypogaea provides insights into genome evolution and oil improvement.</title>
        <authorList>
            <person name="Chen X."/>
        </authorList>
    </citation>
    <scope>NUCLEOTIDE SEQUENCE [LARGE SCALE GENOMIC DNA]</scope>
    <source>
        <strain evidence="4">cv. Fuhuasheng</strain>
        <tissue evidence="3">Leaves</tissue>
    </source>
</reference>
<sequence>MLNIKYSEISKREQCSHQILTHYNNYQSVDIDIPISILIDFDMNNLKKKKHGAVETRERVMKRNTWRSASSAFFHSVDFSQSKNEKKKKKLTLPSLAFVTLTFQSRRRRSNMELWNKARSLAAEAAKRSHDLSFGASKLSKEFAAQASELSAQAIKRADQIKLLALADSATATAPSPPDDVDLEAFGITDHLREFVTGITVTTFRDFPLQDDTELSDVPAVSNVRQDLTDWQEKHAKLVLSAVKEISRLRYELCPRVMKERKFWRIYFILVNNHIAPYEKKYMEDAKLKSSEQVKDQTVMEPLEVELTSNQEVQEVKKETKTKTSTTEQDLDVFLLGDAGDSDNDQDNGNGGLDDDLDNLVESSDDEK</sequence>
<dbReference type="PROSITE" id="PS50858">
    <property type="entry name" value="BSD"/>
    <property type="match status" value="1"/>
</dbReference>
<dbReference type="AlphaFoldDB" id="A0A445AZ56"/>
<dbReference type="Gene3D" id="1.10.3970.10">
    <property type="entry name" value="BSD domain"/>
    <property type="match status" value="1"/>
</dbReference>